<evidence type="ECO:0000313" key="2">
    <source>
        <dbReference type="EMBL" id="EDY57384.1"/>
    </source>
</evidence>
<reference evidence="2" key="1">
    <citation type="submission" date="2009-10" db="EMBL/GenBank/DDBJ databases">
        <title>The genome sequence of Streptomyces sviceus strain ATCC 29083.</title>
        <authorList>
            <consortium name="The Broad Institute Genome Sequencing Platform"/>
            <consortium name="Broad Institute Microbial Sequencing Center"/>
            <person name="Fischbach M."/>
            <person name="Godfrey P."/>
            <person name="Ward D."/>
            <person name="Young S."/>
            <person name="Zeng Q."/>
            <person name="Koehrsen M."/>
            <person name="Alvarado L."/>
            <person name="Berlin A.M."/>
            <person name="Bochicchio J."/>
            <person name="Borenstein D."/>
            <person name="Chapman S.B."/>
            <person name="Chen Z."/>
            <person name="Engels R."/>
            <person name="Freedman E."/>
            <person name="Gellesch M."/>
            <person name="Goldberg J."/>
            <person name="Griggs A."/>
            <person name="Gujja S."/>
            <person name="Heilman E.R."/>
            <person name="Heiman D.I."/>
            <person name="Hepburn T.A."/>
            <person name="Howarth C."/>
            <person name="Jen D."/>
            <person name="Larson L."/>
            <person name="Lewis B."/>
            <person name="Mehta T."/>
            <person name="Park D."/>
            <person name="Pearson M."/>
            <person name="Richards J."/>
            <person name="Roberts A."/>
            <person name="Saif S."/>
            <person name="Shea T.D."/>
            <person name="Shenoy N."/>
            <person name="Sisk P."/>
            <person name="Stolte C."/>
            <person name="Sykes S.N."/>
            <person name="Thomson T."/>
            <person name="Walk T."/>
            <person name="White J."/>
            <person name="Yandava C."/>
            <person name="Straight P."/>
            <person name="Clardy J."/>
            <person name="Hung D."/>
            <person name="Kolter R."/>
            <person name="Mekalanos J."/>
            <person name="Walker S."/>
            <person name="Walsh C.T."/>
            <person name="Wieland-Brown L.C."/>
            <person name="Haas B."/>
            <person name="Nusbaum C."/>
            <person name="Birren B."/>
        </authorList>
    </citation>
    <scope>NUCLEOTIDE SEQUENCE [LARGE SCALE GENOMIC DNA]</scope>
    <source>
        <strain evidence="2">ATCC 29083</strain>
    </source>
</reference>
<keyword evidence="3" id="KW-1185">Reference proteome</keyword>
<protein>
    <submittedName>
        <fullName evidence="2">Uncharacterized protein</fullName>
    </submittedName>
</protein>
<evidence type="ECO:0000256" key="1">
    <source>
        <dbReference type="SAM" id="MobiDB-lite"/>
    </source>
</evidence>
<gene>
    <name evidence="2" type="ORF">SSEG_03964</name>
</gene>
<evidence type="ECO:0000313" key="3">
    <source>
        <dbReference type="Proteomes" id="UP000002785"/>
    </source>
</evidence>
<accession>B5HX29</accession>
<proteinExistence type="predicted"/>
<sequence>MAPELAPPCAETLASPASPTPVPHIRIHPSTQGDPLSSHRKPRTSSPLTRRAVRVGLFAAGVAGVATAVPAQAATGGPAKVAVASDHVFSHADRHDHTEEKDSFTIRQFGTVSAASVRNQANAVSSACTADDDCRSVALSFQIVTVAGEHTRLNAVNLSDAVNKSCTGCQTLAGAYQFVVSTPAPLTLDSAHRRQLADVHRRLDALTRSDIPATDLRTRADALAAEVNSVLRDAVADAPKGDAQDDVTMHRHLDGWPSR</sequence>
<feature type="region of interest" description="Disordered" evidence="1">
    <location>
        <begin position="237"/>
        <end position="259"/>
    </location>
</feature>
<feature type="compositionally biased region" description="Basic and acidic residues" evidence="1">
    <location>
        <begin position="239"/>
        <end position="259"/>
    </location>
</feature>
<dbReference type="AlphaFoldDB" id="B5HX29"/>
<dbReference type="eggNOG" id="ENOG5030I4V">
    <property type="taxonomic scope" value="Bacteria"/>
</dbReference>
<dbReference type="EMBL" id="CM000951">
    <property type="protein sequence ID" value="EDY57384.1"/>
    <property type="molecule type" value="Genomic_DNA"/>
</dbReference>
<feature type="region of interest" description="Disordered" evidence="1">
    <location>
        <begin position="1"/>
        <end position="49"/>
    </location>
</feature>
<name>B5HX29_STRX2</name>
<organism evidence="2 3">
    <name type="scientific">Streptomyces sviceus (strain ATCC 29083 / DSM 924 / JCM 4929 / NBRC 13980 / NCIMB 11184 / NRRL 5439 / UC 5370)</name>
    <dbReference type="NCBI Taxonomy" id="463191"/>
    <lineage>
        <taxon>Bacteria</taxon>
        <taxon>Bacillati</taxon>
        <taxon>Actinomycetota</taxon>
        <taxon>Actinomycetes</taxon>
        <taxon>Kitasatosporales</taxon>
        <taxon>Streptomycetaceae</taxon>
        <taxon>Streptomyces</taxon>
    </lineage>
</organism>
<dbReference type="Proteomes" id="UP000002785">
    <property type="component" value="Chromosome"/>
</dbReference>
<dbReference type="HOGENOM" id="CLU_1219156_0_0_11"/>